<accession>A0AAW0YX22</accession>
<feature type="compositionally biased region" description="Basic and acidic residues" evidence="1">
    <location>
        <begin position="58"/>
        <end position="132"/>
    </location>
</feature>
<dbReference type="Proteomes" id="UP001388673">
    <property type="component" value="Unassembled WGS sequence"/>
</dbReference>
<proteinExistence type="predicted"/>
<keyword evidence="4" id="KW-1185">Reference proteome</keyword>
<dbReference type="RefSeq" id="XP_066801482.1">
    <property type="nucleotide sequence ID" value="XM_066948023.1"/>
</dbReference>
<name>A0AAW0YX22_9TREE</name>
<feature type="compositionally biased region" description="Pro residues" evidence="1">
    <location>
        <begin position="801"/>
        <end position="833"/>
    </location>
</feature>
<evidence type="ECO:0000256" key="2">
    <source>
        <dbReference type="SAM" id="Phobius"/>
    </source>
</evidence>
<protein>
    <submittedName>
        <fullName evidence="3">Uncharacterized protein</fullName>
    </submittedName>
</protein>
<dbReference type="EMBL" id="JBCAWK010000009">
    <property type="protein sequence ID" value="KAK8849594.1"/>
    <property type="molecule type" value="Genomic_DNA"/>
</dbReference>
<comment type="caution">
    <text evidence="3">The sequence shown here is derived from an EMBL/GenBank/DDBJ whole genome shotgun (WGS) entry which is preliminary data.</text>
</comment>
<gene>
    <name evidence="3" type="ORF">IAR55_004929</name>
</gene>
<evidence type="ECO:0000313" key="4">
    <source>
        <dbReference type="Proteomes" id="UP001388673"/>
    </source>
</evidence>
<feature type="compositionally biased region" description="Basic and acidic residues" evidence="1">
    <location>
        <begin position="186"/>
        <end position="197"/>
    </location>
</feature>
<feature type="region of interest" description="Disordered" evidence="1">
    <location>
        <begin position="765"/>
        <end position="833"/>
    </location>
</feature>
<dbReference type="GeneID" id="92182187"/>
<feature type="region of interest" description="Disordered" evidence="1">
    <location>
        <begin position="35"/>
        <end position="248"/>
    </location>
</feature>
<sequence>MSIVRTRTVHNPRSVQAIVLVVVIIILAYALLSGGRKGKRSRTTYRRDTSPEKGSSLRVEDGSHSARHGGGAERGNRRSSRGREREVEAESGDRGHGEPFRSRDKDGSRSRDGKSRGEREREKDRKNKEGEKKKKREKKKKAEPIAWLQPPVPPPLSPIPDHRTARPVASALRKRDQVTDQLPASPRKDLKYVDEVGRTGSPVTKQMQKWGDFVGLRDDSDKPYQNRPPKPPKQWWEGSKTIKGDRKNWSASALRSKNVLKDSLLEKMEEAEQIGRAQRGDELWEEALRDEWDEDLGPVPAIAKRMALEFGWRFKQEDVHHLAAALAARKKAAKKLDGKRPSITEFINKIALNVPQDKVPYKLALGWFCDTYRCQVPTKRMGITDEPIPTTTDPKTAAISQMLAWMEYFGSLMMAQRIFVGVDLAGLTMRVLASKEGETFRLDLTVFLPGGPQNRYKQPEHDWTMRVQESQSALRAFWKELTGQLYPTPNNMIDGEQFTRRRLIFRPGWTVLGINQETLRDNPGMSIARKVFVRRRPRQLEIPANIRDQIPSTWQNIHLRHALQRLCPAEVTFQPLRQYHWDEHSMTPDSSAFTAMNFMLALQFIGEKLQFGEGKDNIAIHKTSDFIRYLDLGGYNPTFQTDPPVFISLKDYPAIEVLVMTYIPLGERHSTAEIILKKSYGLLDRLDEQRPKTDSRILVPPPPPIKVFVSVADQRGAMKLIRDLDSKLAEEGGPHMSSGNPKLASETIRALASRALTHLYLVDESEADGSREGSSARGVPLRYDPSGAERLLGIDHARSTTPPPASSPTPSPPPPPLPPRPRPATPPPRPPSA</sequence>
<dbReference type="KEGG" id="kne:92182187"/>
<keyword evidence="2" id="KW-1133">Transmembrane helix</keyword>
<keyword evidence="2" id="KW-0472">Membrane</keyword>
<reference evidence="3 4" key="1">
    <citation type="journal article" date="2024" name="bioRxiv">
        <title>Comparative genomics of Cryptococcus and Kwoniella reveals pathogenesis evolution and contrasting karyotype dynamics via intercentromeric recombination or chromosome fusion.</title>
        <authorList>
            <person name="Coelho M.A."/>
            <person name="David-Palma M."/>
            <person name="Shea T."/>
            <person name="Bowers K."/>
            <person name="McGinley-Smith S."/>
            <person name="Mohammad A.W."/>
            <person name="Gnirke A."/>
            <person name="Yurkov A.M."/>
            <person name="Nowrousian M."/>
            <person name="Sun S."/>
            <person name="Cuomo C.A."/>
            <person name="Heitman J."/>
        </authorList>
    </citation>
    <scope>NUCLEOTIDE SEQUENCE [LARGE SCALE GENOMIC DNA]</scope>
    <source>
        <strain evidence="3 4">CBS 13917</strain>
    </source>
</reference>
<evidence type="ECO:0000256" key="1">
    <source>
        <dbReference type="SAM" id="MobiDB-lite"/>
    </source>
</evidence>
<feature type="compositionally biased region" description="Basic and acidic residues" evidence="1">
    <location>
        <begin position="215"/>
        <end position="224"/>
    </location>
</feature>
<dbReference type="AlphaFoldDB" id="A0AAW0YX22"/>
<organism evidence="3 4">
    <name type="scientific">Kwoniella newhampshirensis</name>
    <dbReference type="NCBI Taxonomy" id="1651941"/>
    <lineage>
        <taxon>Eukaryota</taxon>
        <taxon>Fungi</taxon>
        <taxon>Dikarya</taxon>
        <taxon>Basidiomycota</taxon>
        <taxon>Agaricomycotina</taxon>
        <taxon>Tremellomycetes</taxon>
        <taxon>Tremellales</taxon>
        <taxon>Cryptococcaceae</taxon>
        <taxon>Kwoniella</taxon>
    </lineage>
</organism>
<feature type="transmembrane region" description="Helical" evidence="2">
    <location>
        <begin position="15"/>
        <end position="32"/>
    </location>
</feature>
<evidence type="ECO:0000313" key="3">
    <source>
        <dbReference type="EMBL" id="KAK8849594.1"/>
    </source>
</evidence>
<keyword evidence="2" id="KW-0812">Transmembrane</keyword>